<feature type="compositionally biased region" description="Polar residues" evidence="1">
    <location>
        <begin position="261"/>
        <end position="271"/>
    </location>
</feature>
<dbReference type="Proteomes" id="UP000887226">
    <property type="component" value="Unassembled WGS sequence"/>
</dbReference>
<evidence type="ECO:0000313" key="3">
    <source>
        <dbReference type="Proteomes" id="UP000887226"/>
    </source>
</evidence>
<feature type="compositionally biased region" description="Basic residues" evidence="1">
    <location>
        <begin position="230"/>
        <end position="242"/>
    </location>
</feature>
<keyword evidence="3" id="KW-1185">Reference proteome</keyword>
<gene>
    <name evidence="2" type="ORF">BJ878DRAFT_566699</name>
</gene>
<feature type="region of interest" description="Disordered" evidence="1">
    <location>
        <begin position="222"/>
        <end position="277"/>
    </location>
</feature>
<evidence type="ECO:0000313" key="2">
    <source>
        <dbReference type="EMBL" id="KAG9245410.1"/>
    </source>
</evidence>
<organism evidence="2 3">
    <name type="scientific">Calycina marina</name>
    <dbReference type="NCBI Taxonomy" id="1763456"/>
    <lineage>
        <taxon>Eukaryota</taxon>
        <taxon>Fungi</taxon>
        <taxon>Dikarya</taxon>
        <taxon>Ascomycota</taxon>
        <taxon>Pezizomycotina</taxon>
        <taxon>Leotiomycetes</taxon>
        <taxon>Helotiales</taxon>
        <taxon>Pezizellaceae</taxon>
        <taxon>Calycina</taxon>
    </lineage>
</organism>
<feature type="region of interest" description="Disordered" evidence="1">
    <location>
        <begin position="153"/>
        <end position="209"/>
    </location>
</feature>
<dbReference type="EMBL" id="MU253848">
    <property type="protein sequence ID" value="KAG9245410.1"/>
    <property type="molecule type" value="Genomic_DNA"/>
</dbReference>
<feature type="compositionally biased region" description="Basic and acidic residues" evidence="1">
    <location>
        <begin position="187"/>
        <end position="199"/>
    </location>
</feature>
<name>A0A9P7Z4Y0_9HELO</name>
<comment type="caution">
    <text evidence="2">The sequence shown here is derived from an EMBL/GenBank/DDBJ whole genome shotgun (WGS) entry which is preliminary data.</text>
</comment>
<feature type="compositionally biased region" description="Basic residues" evidence="1">
    <location>
        <begin position="153"/>
        <end position="163"/>
    </location>
</feature>
<proteinExistence type="predicted"/>
<sequence length="277" mass="30137">MGLETLTCILKGQKFPMGEADLGSFIMYGCSIHPKLREEALINGELIDRAPDEWNNHRRGLANIFDNHVLSGDFLNNFYAPVGTTIIMERGDLEGIILHGNGSQQAQASAVAVAAAAAAAAQGRMQSHPWFRNVQGARGAFAKTKAFVRTHSHMPLRRKLRARTSKDGTSSGDLTKESENCRNAPKVAEEKRAQADDPPGKAVAFTSASDLNKTMRSSILNGIDLTNSKKEHKKKKKKKKRGLKQDQIATNTGDAVKEATATENPHTSQPASEKKHG</sequence>
<protein>
    <submittedName>
        <fullName evidence="2">Uncharacterized protein</fullName>
    </submittedName>
</protein>
<reference evidence="2" key="1">
    <citation type="journal article" date="2021" name="IMA Fungus">
        <title>Genomic characterization of three marine fungi, including Emericellopsis atlantica sp. nov. with signatures of a generalist lifestyle and marine biomass degradation.</title>
        <authorList>
            <person name="Hagestad O.C."/>
            <person name="Hou L."/>
            <person name="Andersen J.H."/>
            <person name="Hansen E.H."/>
            <person name="Altermark B."/>
            <person name="Li C."/>
            <person name="Kuhnert E."/>
            <person name="Cox R.J."/>
            <person name="Crous P.W."/>
            <person name="Spatafora J.W."/>
            <person name="Lail K."/>
            <person name="Amirebrahimi M."/>
            <person name="Lipzen A."/>
            <person name="Pangilinan J."/>
            <person name="Andreopoulos W."/>
            <person name="Hayes R.D."/>
            <person name="Ng V."/>
            <person name="Grigoriev I.V."/>
            <person name="Jackson S.A."/>
            <person name="Sutton T.D.S."/>
            <person name="Dobson A.D.W."/>
            <person name="Rama T."/>
        </authorList>
    </citation>
    <scope>NUCLEOTIDE SEQUENCE</scope>
    <source>
        <strain evidence="2">TRa3180A</strain>
    </source>
</reference>
<evidence type="ECO:0000256" key="1">
    <source>
        <dbReference type="SAM" id="MobiDB-lite"/>
    </source>
</evidence>
<dbReference type="AlphaFoldDB" id="A0A9P7Z4Y0"/>
<accession>A0A9P7Z4Y0</accession>